<feature type="region of interest" description="Disordered" evidence="1">
    <location>
        <begin position="83"/>
        <end position="121"/>
    </location>
</feature>
<dbReference type="AlphaFoldDB" id="A0A9N9C4F9"/>
<proteinExistence type="predicted"/>
<sequence>MPPTKRKNKNNNNKPSNNGSLTSNNEITNLKNWLEYLRAENERLQQSQQPNFIQSFNNIHYSENDDGPLPLQKKQKIYKKGYERVIDSSDSDPAKNSDCSDFENDYNKQLPEQKKQKSYKKKIERSLIPLTKKLPITNIAPENITPENITPENVTPETSNNIMDNQQKETSKNRRSDSPKETQNWQPSARRELYSYFLPRKARNVWKIAQQTHQLFNTRGYLYLYAIQQITPLS</sequence>
<dbReference type="Proteomes" id="UP000789396">
    <property type="component" value="Unassembled WGS sequence"/>
</dbReference>
<dbReference type="EMBL" id="CAJVPZ010007512">
    <property type="protein sequence ID" value="CAG8587356.1"/>
    <property type="molecule type" value="Genomic_DNA"/>
</dbReference>
<evidence type="ECO:0000313" key="2">
    <source>
        <dbReference type="EMBL" id="CAG8587356.1"/>
    </source>
</evidence>
<comment type="caution">
    <text evidence="2">The sequence shown here is derived from an EMBL/GenBank/DDBJ whole genome shotgun (WGS) entry which is preliminary data.</text>
</comment>
<reference evidence="2" key="1">
    <citation type="submission" date="2021-06" db="EMBL/GenBank/DDBJ databases">
        <authorList>
            <person name="Kallberg Y."/>
            <person name="Tangrot J."/>
            <person name="Rosling A."/>
        </authorList>
    </citation>
    <scope>NUCLEOTIDE SEQUENCE</scope>
    <source>
        <strain evidence="2">IN212</strain>
    </source>
</reference>
<feature type="compositionally biased region" description="Basic and acidic residues" evidence="1">
    <location>
        <begin position="83"/>
        <end position="95"/>
    </location>
</feature>
<organism evidence="2 3">
    <name type="scientific">Racocetra fulgida</name>
    <dbReference type="NCBI Taxonomy" id="60492"/>
    <lineage>
        <taxon>Eukaryota</taxon>
        <taxon>Fungi</taxon>
        <taxon>Fungi incertae sedis</taxon>
        <taxon>Mucoromycota</taxon>
        <taxon>Glomeromycotina</taxon>
        <taxon>Glomeromycetes</taxon>
        <taxon>Diversisporales</taxon>
        <taxon>Gigasporaceae</taxon>
        <taxon>Racocetra</taxon>
    </lineage>
</organism>
<gene>
    <name evidence="2" type="ORF">RFULGI_LOCUS6097</name>
</gene>
<feature type="region of interest" description="Disordered" evidence="1">
    <location>
        <begin position="142"/>
        <end position="186"/>
    </location>
</feature>
<protein>
    <submittedName>
        <fullName evidence="2">4780_t:CDS:1</fullName>
    </submittedName>
</protein>
<evidence type="ECO:0000313" key="3">
    <source>
        <dbReference type="Proteomes" id="UP000789396"/>
    </source>
</evidence>
<feature type="compositionally biased region" description="Basic and acidic residues" evidence="1">
    <location>
        <begin position="166"/>
        <end position="180"/>
    </location>
</feature>
<feature type="compositionally biased region" description="Polar residues" evidence="1">
    <location>
        <begin position="145"/>
        <end position="165"/>
    </location>
</feature>
<keyword evidence="3" id="KW-1185">Reference proteome</keyword>
<name>A0A9N9C4F9_9GLOM</name>
<accession>A0A9N9C4F9</accession>
<evidence type="ECO:0000256" key="1">
    <source>
        <dbReference type="SAM" id="MobiDB-lite"/>
    </source>
</evidence>
<feature type="region of interest" description="Disordered" evidence="1">
    <location>
        <begin position="1"/>
        <end position="26"/>
    </location>
</feature>